<dbReference type="GO" id="GO:0005524">
    <property type="term" value="F:ATP binding"/>
    <property type="evidence" value="ECO:0007669"/>
    <property type="project" value="InterPro"/>
</dbReference>
<dbReference type="PROSITE" id="PS51062">
    <property type="entry name" value="RUNT"/>
    <property type="match status" value="1"/>
</dbReference>
<keyword evidence="3" id="KW-0804">Transcription</keyword>
<evidence type="ECO:0000256" key="2">
    <source>
        <dbReference type="ARBA" id="ARBA00023015"/>
    </source>
</evidence>
<dbReference type="Gene3D" id="2.60.40.720">
    <property type="match status" value="1"/>
</dbReference>
<organism evidence="7 8">
    <name type="scientific">Mesorhabditis spiculigera</name>
    <dbReference type="NCBI Taxonomy" id="96644"/>
    <lineage>
        <taxon>Eukaryota</taxon>
        <taxon>Metazoa</taxon>
        <taxon>Ecdysozoa</taxon>
        <taxon>Nematoda</taxon>
        <taxon>Chromadorea</taxon>
        <taxon>Rhabditida</taxon>
        <taxon>Rhabditina</taxon>
        <taxon>Rhabditomorpha</taxon>
        <taxon>Rhabditoidea</taxon>
        <taxon>Rhabditidae</taxon>
        <taxon>Mesorhabditinae</taxon>
        <taxon>Mesorhabditis</taxon>
    </lineage>
</organism>
<gene>
    <name evidence="7" type="ORF">MSPICULIGERA_LOCUS10340</name>
</gene>
<evidence type="ECO:0000313" key="7">
    <source>
        <dbReference type="EMBL" id="CAJ0571943.1"/>
    </source>
</evidence>
<dbReference type="Pfam" id="PF00853">
    <property type="entry name" value="Runt"/>
    <property type="match status" value="1"/>
</dbReference>
<dbReference type="GO" id="GO:0000978">
    <property type="term" value="F:RNA polymerase II cis-regulatory region sequence-specific DNA binding"/>
    <property type="evidence" value="ECO:0007669"/>
    <property type="project" value="TreeGrafter"/>
</dbReference>
<keyword evidence="2" id="KW-0805">Transcription regulation</keyword>
<feature type="compositionally biased region" description="Basic and acidic residues" evidence="5">
    <location>
        <begin position="131"/>
        <end position="141"/>
    </location>
</feature>
<dbReference type="GO" id="GO:0000981">
    <property type="term" value="F:DNA-binding transcription factor activity, RNA polymerase II-specific"/>
    <property type="evidence" value="ECO:0007669"/>
    <property type="project" value="TreeGrafter"/>
</dbReference>
<dbReference type="Proteomes" id="UP001177023">
    <property type="component" value="Unassembled WGS sequence"/>
</dbReference>
<dbReference type="InterPro" id="IPR013524">
    <property type="entry name" value="Runt_dom"/>
</dbReference>
<comment type="subcellular location">
    <subcellularLocation>
        <location evidence="1">Nucleus</location>
    </subcellularLocation>
</comment>
<dbReference type="PANTHER" id="PTHR11950:SF31">
    <property type="entry name" value="SEGMENTATION PROTEIN RUNT"/>
    <property type="match status" value="1"/>
</dbReference>
<name>A0AA36CPZ3_9BILA</name>
<keyword evidence="8" id="KW-1185">Reference proteome</keyword>
<keyword evidence="4" id="KW-0539">Nucleus</keyword>
<evidence type="ECO:0000256" key="5">
    <source>
        <dbReference type="SAM" id="MobiDB-lite"/>
    </source>
</evidence>
<dbReference type="PANTHER" id="PTHR11950">
    <property type="entry name" value="RUNT RELATED"/>
    <property type="match status" value="1"/>
</dbReference>
<reference evidence="7" key="1">
    <citation type="submission" date="2023-06" db="EMBL/GenBank/DDBJ databases">
        <authorList>
            <person name="Delattre M."/>
        </authorList>
    </citation>
    <scope>NUCLEOTIDE SEQUENCE</scope>
    <source>
        <strain evidence="7">AF72</strain>
    </source>
</reference>
<feature type="non-terminal residue" evidence="7">
    <location>
        <position position="1"/>
    </location>
</feature>
<sequence length="259" mass="28760">MSITAALQMVRDHLQKAPSIKFHRAQPHILTSELPEHWRSNKSLQIPFTVLSLMPVPDGTKITVHAGNEEAPCGEIRNAQSEFKRQCAKFSDLRFVGKSGRGRQFDLTLVIHTDPLQIAMVGRAIKVTVDGPRDPRPKPGERSPLLRRSPWDTPPGYLSPYATIPFASPQTAGHPMPLPIPHILPQLYHLQLQYNQHVIEQFIHDHGLELADIGTILATLDAFPVALFPPPIAIYSPTTPSSIYTPSAIESFPKSFSDP</sequence>
<feature type="region of interest" description="Disordered" evidence="5">
    <location>
        <begin position="129"/>
        <end position="151"/>
    </location>
</feature>
<dbReference type="InterPro" id="IPR008967">
    <property type="entry name" value="p53-like_TF_DNA-bd_sf"/>
</dbReference>
<dbReference type="EMBL" id="CATQJA010002587">
    <property type="protein sequence ID" value="CAJ0571943.1"/>
    <property type="molecule type" value="Genomic_DNA"/>
</dbReference>
<dbReference type="GO" id="GO:0005634">
    <property type="term" value="C:nucleus"/>
    <property type="evidence" value="ECO:0007669"/>
    <property type="project" value="UniProtKB-SubCell"/>
</dbReference>
<accession>A0AA36CPZ3</accession>
<feature type="domain" description="Runt" evidence="6">
    <location>
        <begin position="9"/>
        <end position="137"/>
    </location>
</feature>
<dbReference type="SUPFAM" id="SSF49417">
    <property type="entry name" value="p53-like transcription factors"/>
    <property type="match status" value="1"/>
</dbReference>
<proteinExistence type="predicted"/>
<evidence type="ECO:0000256" key="1">
    <source>
        <dbReference type="ARBA" id="ARBA00004123"/>
    </source>
</evidence>
<evidence type="ECO:0000256" key="3">
    <source>
        <dbReference type="ARBA" id="ARBA00023163"/>
    </source>
</evidence>
<evidence type="ECO:0000256" key="4">
    <source>
        <dbReference type="ARBA" id="ARBA00023242"/>
    </source>
</evidence>
<evidence type="ECO:0000313" key="8">
    <source>
        <dbReference type="Proteomes" id="UP001177023"/>
    </source>
</evidence>
<dbReference type="AlphaFoldDB" id="A0AA36CPZ3"/>
<dbReference type="PRINTS" id="PR00967">
    <property type="entry name" value="ONCOGENEAML1"/>
</dbReference>
<dbReference type="InterPro" id="IPR012346">
    <property type="entry name" value="p53/RUNT-type_TF_DNA-bd_sf"/>
</dbReference>
<evidence type="ECO:0000259" key="6">
    <source>
        <dbReference type="PROSITE" id="PS51062"/>
    </source>
</evidence>
<dbReference type="InterPro" id="IPR000040">
    <property type="entry name" value="AML1_Runt"/>
</dbReference>
<comment type="caution">
    <text evidence="7">The sequence shown here is derived from an EMBL/GenBank/DDBJ whole genome shotgun (WGS) entry which is preliminary data.</text>
</comment>
<protein>
    <recommendedName>
        <fullName evidence="6">Runt domain-containing protein</fullName>
    </recommendedName>
</protein>